<feature type="compositionally biased region" description="Basic and acidic residues" evidence="1">
    <location>
        <begin position="36"/>
        <end position="54"/>
    </location>
</feature>
<sequence length="149" mass="16970">MKKLSDVTYRILEWGRKKPKVVHFDQLKPYESTLPKDWKIPQEKETEDPLKVSETEMSPTIPKDPLEANETEMGPTITEHQLGTKDRDLSSTLPGGSFQPEDNPMNTVFPDNPTKMKEVDVPPTIPENSVKNEKLVQKEEPVRTSGVEE</sequence>
<feature type="compositionally biased region" description="Basic and acidic residues" evidence="1">
    <location>
        <begin position="130"/>
        <end position="142"/>
    </location>
</feature>
<feature type="region of interest" description="Disordered" evidence="1">
    <location>
        <begin position="36"/>
        <end position="149"/>
    </location>
</feature>
<protein>
    <recommendedName>
        <fullName evidence="2">Integrase p58-like C-terminal domain-containing protein</fullName>
    </recommendedName>
</protein>
<reference evidence="3" key="1">
    <citation type="submission" date="2022-03" db="EMBL/GenBank/DDBJ databases">
        <authorList>
            <person name="Martin C."/>
        </authorList>
    </citation>
    <scope>NUCLEOTIDE SEQUENCE</scope>
</reference>
<proteinExistence type="predicted"/>
<evidence type="ECO:0000259" key="2">
    <source>
        <dbReference type="Pfam" id="PF22938"/>
    </source>
</evidence>
<dbReference type="InterPro" id="IPR054465">
    <property type="entry name" value="Integrase_p58-like_C"/>
</dbReference>
<feature type="domain" description="Integrase p58-like C-terminal" evidence="2">
    <location>
        <begin position="1"/>
        <end position="29"/>
    </location>
</feature>
<dbReference type="EMBL" id="CAIIXF020000173">
    <property type="protein sequence ID" value="CAH1802918.1"/>
    <property type="molecule type" value="Genomic_DNA"/>
</dbReference>
<name>A0A8J1XWE5_OWEFU</name>
<evidence type="ECO:0000313" key="4">
    <source>
        <dbReference type="Proteomes" id="UP000749559"/>
    </source>
</evidence>
<organism evidence="3 4">
    <name type="scientific">Owenia fusiformis</name>
    <name type="common">Polychaete worm</name>
    <dbReference type="NCBI Taxonomy" id="6347"/>
    <lineage>
        <taxon>Eukaryota</taxon>
        <taxon>Metazoa</taxon>
        <taxon>Spiralia</taxon>
        <taxon>Lophotrochozoa</taxon>
        <taxon>Annelida</taxon>
        <taxon>Polychaeta</taxon>
        <taxon>Sedentaria</taxon>
        <taxon>Canalipalpata</taxon>
        <taxon>Sabellida</taxon>
        <taxon>Oweniida</taxon>
        <taxon>Oweniidae</taxon>
        <taxon>Owenia</taxon>
    </lineage>
</organism>
<dbReference type="Proteomes" id="UP000749559">
    <property type="component" value="Unassembled WGS sequence"/>
</dbReference>
<evidence type="ECO:0000256" key="1">
    <source>
        <dbReference type="SAM" id="MobiDB-lite"/>
    </source>
</evidence>
<dbReference type="AlphaFoldDB" id="A0A8J1XWE5"/>
<dbReference type="Pfam" id="PF22938">
    <property type="entry name" value="Integrase_p58_C"/>
    <property type="match status" value="1"/>
</dbReference>
<accession>A0A8J1XWE5</accession>
<gene>
    <name evidence="3" type="ORF">OFUS_LOCUS26557</name>
</gene>
<keyword evidence="4" id="KW-1185">Reference proteome</keyword>
<evidence type="ECO:0000313" key="3">
    <source>
        <dbReference type="EMBL" id="CAH1802918.1"/>
    </source>
</evidence>
<comment type="caution">
    <text evidence="3">The sequence shown here is derived from an EMBL/GenBank/DDBJ whole genome shotgun (WGS) entry which is preliminary data.</text>
</comment>